<dbReference type="AlphaFoldDB" id="A0AAN9RBL6"/>
<dbReference type="Proteomes" id="UP001367508">
    <property type="component" value="Unassembled WGS sequence"/>
</dbReference>
<sequence>MERSNRRMQSEQPATSSRVVDGDKVTIEFFFPGMWLSRLTKTRYEVKEKKFGKKQKLRGLKGMKDSDSDSE</sequence>
<name>A0AAN9RBL6_CANGL</name>
<evidence type="ECO:0000313" key="2">
    <source>
        <dbReference type="Proteomes" id="UP001367508"/>
    </source>
</evidence>
<evidence type="ECO:0000313" key="1">
    <source>
        <dbReference type="EMBL" id="KAK7360783.1"/>
    </source>
</evidence>
<organism evidence="1 2">
    <name type="scientific">Canavalia gladiata</name>
    <name type="common">Sword bean</name>
    <name type="synonym">Dolichos gladiatus</name>
    <dbReference type="NCBI Taxonomy" id="3824"/>
    <lineage>
        <taxon>Eukaryota</taxon>
        <taxon>Viridiplantae</taxon>
        <taxon>Streptophyta</taxon>
        <taxon>Embryophyta</taxon>
        <taxon>Tracheophyta</taxon>
        <taxon>Spermatophyta</taxon>
        <taxon>Magnoliopsida</taxon>
        <taxon>eudicotyledons</taxon>
        <taxon>Gunneridae</taxon>
        <taxon>Pentapetalae</taxon>
        <taxon>rosids</taxon>
        <taxon>fabids</taxon>
        <taxon>Fabales</taxon>
        <taxon>Fabaceae</taxon>
        <taxon>Papilionoideae</taxon>
        <taxon>50 kb inversion clade</taxon>
        <taxon>NPAAA clade</taxon>
        <taxon>indigoferoid/millettioid clade</taxon>
        <taxon>Phaseoleae</taxon>
        <taxon>Canavalia</taxon>
    </lineage>
</organism>
<comment type="caution">
    <text evidence="1">The sequence shown here is derived from an EMBL/GenBank/DDBJ whole genome shotgun (WGS) entry which is preliminary data.</text>
</comment>
<dbReference type="EMBL" id="JAYMYQ010000001">
    <property type="protein sequence ID" value="KAK7360783.1"/>
    <property type="molecule type" value="Genomic_DNA"/>
</dbReference>
<keyword evidence="2" id="KW-1185">Reference proteome</keyword>
<protein>
    <submittedName>
        <fullName evidence="1">Uncharacterized protein</fullName>
    </submittedName>
</protein>
<accession>A0AAN9RBL6</accession>
<proteinExistence type="predicted"/>
<reference evidence="1 2" key="1">
    <citation type="submission" date="2024-01" db="EMBL/GenBank/DDBJ databases">
        <title>The genomes of 5 underutilized Papilionoideae crops provide insights into root nodulation and disease resistanc.</title>
        <authorList>
            <person name="Jiang F."/>
        </authorList>
    </citation>
    <scope>NUCLEOTIDE SEQUENCE [LARGE SCALE GENOMIC DNA]</scope>
    <source>
        <strain evidence="1">LVBAO_FW01</strain>
        <tissue evidence="1">Leaves</tissue>
    </source>
</reference>
<gene>
    <name evidence="1" type="ORF">VNO77_02796</name>
</gene>